<sequence length="338" mass="37196">MLQASSKWKPVSPCIIQPGMEKGEATRCLRLPRDRPLCLLSPQEQDLETLHGSLHVTLCGTPKGSRPVILTYHDIGMNHKTCYNPLFNSEDMQEITQHFAVCHVDAPGQQDSAASFPTGYMYPSMDQLAEMLPGVLQQFGLKSIIGMGTGAGAYILTRFALNNPEMVEGLVLINVNPCAEGWMDWAASKISGWTQALPDMVVSHLFGKEEMQNNVEVVHTYRHHIMNDMNPGNLHLFINAYNRKRRPREVQHPARGHTASECPALLVVGDSSPAVDAVVECNSKLDPTKTTLLKMADCGGLPQISQFISAVGFFIHYPFIQPATSLPPTGVRVSCYGI</sequence>
<dbReference type="SUPFAM" id="SSF53474">
    <property type="entry name" value="alpha/beta-Hydrolases"/>
    <property type="match status" value="1"/>
</dbReference>
<reference evidence="2 3" key="1">
    <citation type="submission" date="2019-06" db="EMBL/GenBank/DDBJ databases">
        <title>Discovery of a novel chromosome fission-fusion reversal in muntjac.</title>
        <authorList>
            <person name="Mudd A.B."/>
            <person name="Bredeson J.V."/>
            <person name="Baum R."/>
            <person name="Hockemeyer D."/>
            <person name="Rokhsar D.S."/>
        </authorList>
    </citation>
    <scope>NUCLEOTIDE SEQUENCE [LARGE SCALE GENOMIC DNA]</scope>
    <source>
        <strain evidence="2">UCam_UCB_Mr</strain>
        <tissue evidence="2">Fibroblast cell line</tissue>
    </source>
</reference>
<comment type="caution">
    <text evidence="2">The sequence shown here is derived from an EMBL/GenBank/DDBJ whole genome shotgun (WGS) entry which is preliminary data.</text>
</comment>
<dbReference type="AlphaFoldDB" id="A0A5N3XBZ5"/>
<accession>A0A5N3XBZ5</accession>
<proteinExistence type="inferred from homology"/>
<keyword evidence="3" id="KW-1185">Reference proteome</keyword>
<evidence type="ECO:0000313" key="2">
    <source>
        <dbReference type="EMBL" id="KAB0371607.1"/>
    </source>
</evidence>
<evidence type="ECO:0000313" key="3">
    <source>
        <dbReference type="Proteomes" id="UP000326062"/>
    </source>
</evidence>
<dbReference type="InterPro" id="IPR029058">
    <property type="entry name" value="AB_hydrolase_fold"/>
</dbReference>
<dbReference type="InterPro" id="IPR004142">
    <property type="entry name" value="NDRG"/>
</dbReference>
<dbReference type="Pfam" id="PF03096">
    <property type="entry name" value="Ndr"/>
    <property type="match status" value="1"/>
</dbReference>
<dbReference type="EMBL" id="VCEB01000012">
    <property type="protein sequence ID" value="KAB0371607.1"/>
    <property type="molecule type" value="Genomic_DNA"/>
</dbReference>
<gene>
    <name evidence="2" type="ORF">FD755_016545</name>
</gene>
<dbReference type="Gene3D" id="3.40.50.1820">
    <property type="entry name" value="alpha/beta hydrolase"/>
    <property type="match status" value="1"/>
</dbReference>
<dbReference type="Proteomes" id="UP000326062">
    <property type="component" value="Chromosome 12"/>
</dbReference>
<protein>
    <submittedName>
        <fullName evidence="2">Uncharacterized protein</fullName>
    </submittedName>
</protein>
<dbReference type="PANTHER" id="PTHR11034">
    <property type="entry name" value="N-MYC DOWNSTREAM REGULATED"/>
    <property type="match status" value="1"/>
</dbReference>
<name>A0A5N3XBZ5_MUNRE</name>
<organism evidence="2 3">
    <name type="scientific">Muntiacus reevesi</name>
    <name type="common">Reeves' muntjac</name>
    <name type="synonym">Cervus reevesi</name>
    <dbReference type="NCBI Taxonomy" id="9886"/>
    <lineage>
        <taxon>Eukaryota</taxon>
        <taxon>Metazoa</taxon>
        <taxon>Chordata</taxon>
        <taxon>Craniata</taxon>
        <taxon>Vertebrata</taxon>
        <taxon>Euteleostomi</taxon>
        <taxon>Mammalia</taxon>
        <taxon>Eutheria</taxon>
        <taxon>Laurasiatheria</taxon>
        <taxon>Artiodactyla</taxon>
        <taxon>Ruminantia</taxon>
        <taxon>Pecora</taxon>
        <taxon>Cervidae</taxon>
        <taxon>Muntiacinae</taxon>
        <taxon>Muntiacus</taxon>
    </lineage>
</organism>
<evidence type="ECO:0000256" key="1">
    <source>
        <dbReference type="ARBA" id="ARBA00005598"/>
    </source>
</evidence>
<comment type="similarity">
    <text evidence="1">Belongs to the NDRG family.</text>
</comment>